<feature type="domain" description="DUF4395" evidence="2">
    <location>
        <begin position="14"/>
        <end position="143"/>
    </location>
</feature>
<keyword evidence="1" id="KW-0472">Membrane</keyword>
<protein>
    <submittedName>
        <fullName evidence="3">DUF4395 domain-containing protein</fullName>
    </submittedName>
</protein>
<evidence type="ECO:0000256" key="1">
    <source>
        <dbReference type="SAM" id="Phobius"/>
    </source>
</evidence>
<dbReference type="EMBL" id="BAAAVS010000001">
    <property type="protein sequence ID" value="GAA3022584.1"/>
    <property type="molecule type" value="Genomic_DNA"/>
</dbReference>
<evidence type="ECO:0000259" key="2">
    <source>
        <dbReference type="Pfam" id="PF14340"/>
    </source>
</evidence>
<proteinExistence type="predicted"/>
<feature type="transmembrane region" description="Helical" evidence="1">
    <location>
        <begin position="21"/>
        <end position="47"/>
    </location>
</feature>
<evidence type="ECO:0000313" key="4">
    <source>
        <dbReference type="Proteomes" id="UP001501035"/>
    </source>
</evidence>
<gene>
    <name evidence="3" type="ORF">GCM10010528_00870</name>
</gene>
<comment type="caution">
    <text evidence="3">The sequence shown here is derived from an EMBL/GenBank/DDBJ whole genome shotgun (WGS) entry which is preliminary data.</text>
</comment>
<keyword evidence="1" id="KW-0812">Transmembrane</keyword>
<reference evidence="3 4" key="1">
    <citation type="journal article" date="2019" name="Int. J. Syst. Evol. Microbiol.">
        <title>The Global Catalogue of Microorganisms (GCM) 10K type strain sequencing project: providing services to taxonomists for standard genome sequencing and annotation.</title>
        <authorList>
            <consortium name="The Broad Institute Genomics Platform"/>
            <consortium name="The Broad Institute Genome Sequencing Center for Infectious Disease"/>
            <person name="Wu L."/>
            <person name="Ma J."/>
        </authorList>
    </citation>
    <scope>NUCLEOTIDE SEQUENCE [LARGE SCALE GENOMIC DNA]</scope>
    <source>
        <strain evidence="3 4">JCM 14234</strain>
    </source>
</reference>
<dbReference type="Proteomes" id="UP001501035">
    <property type="component" value="Unassembled WGS sequence"/>
</dbReference>
<accession>A0ABN3Y885</accession>
<name>A0ABN3Y885_9ACTN</name>
<keyword evidence="4" id="KW-1185">Reference proteome</keyword>
<organism evidence="3 4">
    <name type="scientific">Gordonia defluvii</name>
    <dbReference type="NCBI Taxonomy" id="283718"/>
    <lineage>
        <taxon>Bacteria</taxon>
        <taxon>Bacillati</taxon>
        <taxon>Actinomycetota</taxon>
        <taxon>Actinomycetes</taxon>
        <taxon>Mycobacteriales</taxon>
        <taxon>Gordoniaceae</taxon>
        <taxon>Gordonia</taxon>
    </lineage>
</organism>
<feature type="transmembrane region" description="Helical" evidence="1">
    <location>
        <begin position="88"/>
        <end position="110"/>
    </location>
</feature>
<dbReference type="RefSeq" id="WP_290704726.1">
    <property type="nucleotide sequence ID" value="NZ_BAAAVS010000001.1"/>
</dbReference>
<sequence>MSSAREAFAFPNPVNDYAARATAGLVIALAVASIAVNQWWLYAIVALGFALRVAGGPKYSPFGRLAVHVIVPRLWRKEKLVPGPPKRFAQTVGLVFGLVATVLSVLGHGLAAEITIGLLVAAAFLEFAFGICLGCIVFGFLQRHGVIPETVCEACNNLNLDRGAATLDPARV</sequence>
<dbReference type="Pfam" id="PF14340">
    <property type="entry name" value="DUF4395"/>
    <property type="match status" value="1"/>
</dbReference>
<dbReference type="InterPro" id="IPR025508">
    <property type="entry name" value="DUF4395"/>
</dbReference>
<evidence type="ECO:0000313" key="3">
    <source>
        <dbReference type="EMBL" id="GAA3022584.1"/>
    </source>
</evidence>
<keyword evidence="1" id="KW-1133">Transmembrane helix</keyword>
<feature type="transmembrane region" description="Helical" evidence="1">
    <location>
        <begin position="116"/>
        <end position="141"/>
    </location>
</feature>